<gene>
    <name evidence="2" type="ORF">PCOR1329_LOCUS15166</name>
</gene>
<dbReference type="EMBL" id="CAUYUJ010004563">
    <property type="protein sequence ID" value="CAK0810099.1"/>
    <property type="molecule type" value="Genomic_DNA"/>
</dbReference>
<keyword evidence="1" id="KW-1133">Transmembrane helix</keyword>
<evidence type="ECO:0000256" key="1">
    <source>
        <dbReference type="SAM" id="Phobius"/>
    </source>
</evidence>
<keyword evidence="1" id="KW-0472">Membrane</keyword>
<name>A0ABN9QXP3_9DINO</name>
<evidence type="ECO:0008006" key="4">
    <source>
        <dbReference type="Google" id="ProtNLM"/>
    </source>
</evidence>
<reference evidence="2" key="1">
    <citation type="submission" date="2023-10" db="EMBL/GenBank/DDBJ databases">
        <authorList>
            <person name="Chen Y."/>
            <person name="Shah S."/>
            <person name="Dougan E. K."/>
            <person name="Thang M."/>
            <person name="Chan C."/>
        </authorList>
    </citation>
    <scope>NUCLEOTIDE SEQUENCE [LARGE SCALE GENOMIC DNA]</scope>
</reference>
<sequence length="180" mass="19602">MAGKKHQGAGAGQAEHGRGPKALWRFLFDLPVGCVKLALLLSCCLWAYRIRLAGVHIYGYQIHGYDPTFNWHAARYLAKHGWHSEDGKGTDTAILPCYVFVGGGLLGGLRRDGLTLPQTLVGTPPRDECARGVVVSDFNSLQSTRRVRMGIPPKGTLASLLPGSILGNFRWPRPARNASK</sequence>
<dbReference type="Proteomes" id="UP001189429">
    <property type="component" value="Unassembled WGS sequence"/>
</dbReference>
<keyword evidence="3" id="KW-1185">Reference proteome</keyword>
<evidence type="ECO:0000313" key="2">
    <source>
        <dbReference type="EMBL" id="CAK0810099.1"/>
    </source>
</evidence>
<comment type="caution">
    <text evidence="2">The sequence shown here is derived from an EMBL/GenBank/DDBJ whole genome shotgun (WGS) entry which is preliminary data.</text>
</comment>
<proteinExistence type="predicted"/>
<keyword evidence="1" id="KW-0812">Transmembrane</keyword>
<protein>
    <recommendedName>
        <fullName evidence="4">Mannosyltransferase</fullName>
    </recommendedName>
</protein>
<accession>A0ABN9QXP3</accession>
<feature type="transmembrane region" description="Helical" evidence="1">
    <location>
        <begin position="26"/>
        <end position="48"/>
    </location>
</feature>
<organism evidence="2 3">
    <name type="scientific">Prorocentrum cordatum</name>
    <dbReference type="NCBI Taxonomy" id="2364126"/>
    <lineage>
        <taxon>Eukaryota</taxon>
        <taxon>Sar</taxon>
        <taxon>Alveolata</taxon>
        <taxon>Dinophyceae</taxon>
        <taxon>Prorocentrales</taxon>
        <taxon>Prorocentraceae</taxon>
        <taxon>Prorocentrum</taxon>
    </lineage>
</organism>
<evidence type="ECO:0000313" key="3">
    <source>
        <dbReference type="Proteomes" id="UP001189429"/>
    </source>
</evidence>